<dbReference type="RefSeq" id="WP_133880240.1">
    <property type="nucleotide sequence ID" value="NZ_MWIN01000012.1"/>
</dbReference>
<feature type="domain" description="UspA" evidence="2">
    <location>
        <begin position="1"/>
        <end position="142"/>
    </location>
</feature>
<proteinExistence type="inferred from homology"/>
<gene>
    <name evidence="3" type="ORF">DFR24_1050</name>
</gene>
<dbReference type="CDD" id="cd00293">
    <property type="entry name" value="USP-like"/>
    <property type="match status" value="1"/>
</dbReference>
<evidence type="ECO:0000259" key="2">
    <source>
        <dbReference type="Pfam" id="PF00582"/>
    </source>
</evidence>
<name>A0A4V3URK1_9GAMM</name>
<dbReference type="InterPro" id="IPR006015">
    <property type="entry name" value="Universal_stress_UspA"/>
</dbReference>
<dbReference type="PRINTS" id="PR01438">
    <property type="entry name" value="UNVRSLSTRESS"/>
</dbReference>
<reference evidence="3 4" key="1">
    <citation type="submission" date="2019-03" db="EMBL/GenBank/DDBJ databases">
        <title>Genomic Encyclopedia of Type Strains, Phase IV (KMG-IV): sequencing the most valuable type-strain genomes for metagenomic binning, comparative biology and taxonomic classification.</title>
        <authorList>
            <person name="Goeker M."/>
        </authorList>
    </citation>
    <scope>NUCLEOTIDE SEQUENCE [LARGE SCALE GENOMIC DNA]</scope>
    <source>
        <strain evidence="3 4">DSM 26377</strain>
    </source>
</reference>
<dbReference type="Pfam" id="PF00582">
    <property type="entry name" value="Usp"/>
    <property type="match status" value="1"/>
</dbReference>
<evidence type="ECO:0000313" key="3">
    <source>
        <dbReference type="EMBL" id="TDU31673.1"/>
    </source>
</evidence>
<comment type="caution">
    <text evidence="3">The sequence shown here is derived from an EMBL/GenBank/DDBJ whole genome shotgun (WGS) entry which is preliminary data.</text>
</comment>
<comment type="similarity">
    <text evidence="1">Belongs to the universal stress protein A family.</text>
</comment>
<dbReference type="AlphaFoldDB" id="A0A4V3URK1"/>
<dbReference type="PANTHER" id="PTHR31964:SF113">
    <property type="entry name" value="USPA DOMAIN-CONTAINING PROTEIN"/>
    <property type="match status" value="1"/>
</dbReference>
<dbReference type="SUPFAM" id="SSF52402">
    <property type="entry name" value="Adenine nucleotide alpha hydrolases-like"/>
    <property type="match status" value="1"/>
</dbReference>
<dbReference type="PANTHER" id="PTHR31964">
    <property type="entry name" value="ADENINE NUCLEOTIDE ALPHA HYDROLASES-LIKE SUPERFAMILY PROTEIN"/>
    <property type="match status" value="1"/>
</dbReference>
<accession>A0A4V3URK1</accession>
<dbReference type="OrthoDB" id="5795499at2"/>
<dbReference type="InterPro" id="IPR014729">
    <property type="entry name" value="Rossmann-like_a/b/a_fold"/>
</dbReference>
<protein>
    <submittedName>
        <fullName evidence="3">Nucleotide-binding universal stress UspA family protein</fullName>
    </submittedName>
</protein>
<evidence type="ECO:0000313" key="4">
    <source>
        <dbReference type="Proteomes" id="UP000295341"/>
    </source>
</evidence>
<dbReference type="Proteomes" id="UP000295341">
    <property type="component" value="Unassembled WGS sequence"/>
</dbReference>
<sequence length="142" mass="15213">MQKVLVAFDGSESSIRALRFVVEQPKAARPSELHLLNVQDYPIVISEYVTSSMIEAIRRGQTEHSREVLARGVALLESSGIPHHEHVVIGFPGTAITEQAAALGCGQIVMGTRGLGMVKGLVLGSVAQRVIHLSPVPVTLVK</sequence>
<dbReference type="EMBL" id="SOBT01000008">
    <property type="protein sequence ID" value="TDU31673.1"/>
    <property type="molecule type" value="Genomic_DNA"/>
</dbReference>
<dbReference type="InterPro" id="IPR006016">
    <property type="entry name" value="UspA"/>
</dbReference>
<dbReference type="Gene3D" id="3.40.50.620">
    <property type="entry name" value="HUPs"/>
    <property type="match status" value="1"/>
</dbReference>
<keyword evidence="4" id="KW-1185">Reference proteome</keyword>
<organism evidence="3 4">
    <name type="scientific">Panacagrimonas perspica</name>
    <dbReference type="NCBI Taxonomy" id="381431"/>
    <lineage>
        <taxon>Bacteria</taxon>
        <taxon>Pseudomonadati</taxon>
        <taxon>Pseudomonadota</taxon>
        <taxon>Gammaproteobacteria</taxon>
        <taxon>Nevskiales</taxon>
        <taxon>Nevskiaceae</taxon>
        <taxon>Panacagrimonas</taxon>
    </lineage>
</organism>
<evidence type="ECO:0000256" key="1">
    <source>
        <dbReference type="ARBA" id="ARBA00008791"/>
    </source>
</evidence>